<dbReference type="EMBL" id="DVHH01000002">
    <property type="protein sequence ID" value="HIR54001.1"/>
    <property type="molecule type" value="Genomic_DNA"/>
</dbReference>
<dbReference type="AlphaFoldDB" id="A0A9D1DJK1"/>
<organism evidence="2 3">
    <name type="scientific">Candidatus Scatomorpha intestinigallinarum</name>
    <dbReference type="NCBI Taxonomy" id="2840923"/>
    <lineage>
        <taxon>Bacteria</taxon>
        <taxon>Bacillati</taxon>
        <taxon>Bacillota</taxon>
        <taxon>Clostridia</taxon>
        <taxon>Eubacteriales</taxon>
        <taxon>Candidatus Scatomorpha</taxon>
    </lineage>
</organism>
<accession>A0A9D1DJK1</accession>
<gene>
    <name evidence="2" type="ORF">IAD36_00130</name>
</gene>
<dbReference type="Proteomes" id="UP000824238">
    <property type="component" value="Unassembled WGS sequence"/>
</dbReference>
<name>A0A9D1DJK1_9FIRM</name>
<evidence type="ECO:0000256" key="1">
    <source>
        <dbReference type="SAM" id="MobiDB-lite"/>
    </source>
</evidence>
<evidence type="ECO:0000313" key="3">
    <source>
        <dbReference type="Proteomes" id="UP000824238"/>
    </source>
</evidence>
<reference evidence="2" key="1">
    <citation type="submission" date="2020-10" db="EMBL/GenBank/DDBJ databases">
        <authorList>
            <person name="Gilroy R."/>
        </authorList>
    </citation>
    <scope>NUCLEOTIDE SEQUENCE</scope>
    <source>
        <strain evidence="2">ChiGjej3B3-7149</strain>
    </source>
</reference>
<feature type="region of interest" description="Disordered" evidence="1">
    <location>
        <begin position="71"/>
        <end position="90"/>
    </location>
</feature>
<sequence length="90" mass="9631">MSDTEKLTEIRASEVTVEVKDARSGLTLRRTLPIDYLETANCLRLAAEDAEGKPAELVFYSNIGLGRLRDLTGGGPDKDPCGGHGVGDLN</sequence>
<protein>
    <submittedName>
        <fullName evidence="2">Uncharacterized protein</fullName>
    </submittedName>
</protein>
<comment type="caution">
    <text evidence="2">The sequence shown here is derived from an EMBL/GenBank/DDBJ whole genome shotgun (WGS) entry which is preliminary data.</text>
</comment>
<proteinExistence type="predicted"/>
<reference evidence="2" key="2">
    <citation type="journal article" date="2021" name="PeerJ">
        <title>Extensive microbial diversity within the chicken gut microbiome revealed by metagenomics and culture.</title>
        <authorList>
            <person name="Gilroy R."/>
            <person name="Ravi A."/>
            <person name="Getino M."/>
            <person name="Pursley I."/>
            <person name="Horton D.L."/>
            <person name="Alikhan N.F."/>
            <person name="Baker D."/>
            <person name="Gharbi K."/>
            <person name="Hall N."/>
            <person name="Watson M."/>
            <person name="Adriaenssens E.M."/>
            <person name="Foster-Nyarko E."/>
            <person name="Jarju S."/>
            <person name="Secka A."/>
            <person name="Antonio M."/>
            <person name="Oren A."/>
            <person name="Chaudhuri R.R."/>
            <person name="La Ragione R."/>
            <person name="Hildebrand F."/>
            <person name="Pallen M.J."/>
        </authorList>
    </citation>
    <scope>NUCLEOTIDE SEQUENCE</scope>
    <source>
        <strain evidence="2">ChiGjej3B3-7149</strain>
    </source>
</reference>
<evidence type="ECO:0000313" key="2">
    <source>
        <dbReference type="EMBL" id="HIR54001.1"/>
    </source>
</evidence>